<dbReference type="PANTHER" id="PTHR10366">
    <property type="entry name" value="NAD DEPENDENT EPIMERASE/DEHYDRATASE"/>
    <property type="match status" value="1"/>
</dbReference>
<dbReference type="GO" id="GO:0005783">
    <property type="term" value="C:endoplasmic reticulum"/>
    <property type="evidence" value="ECO:0007669"/>
    <property type="project" value="TreeGrafter"/>
</dbReference>
<evidence type="ECO:0000313" key="5">
    <source>
        <dbReference type="EMBL" id="TEB13958.1"/>
    </source>
</evidence>
<keyword evidence="1" id="KW-0560">Oxidoreductase</keyword>
<dbReference type="GO" id="GO:0000252">
    <property type="term" value="F:3-beta-hydroxysteroid dehydrogenase [NAD(P)+]/C4-decarboxylase activity"/>
    <property type="evidence" value="ECO:0007669"/>
    <property type="project" value="TreeGrafter"/>
</dbReference>
<dbReference type="EMBL" id="QPFP01000414">
    <property type="protein sequence ID" value="TEB13588.1"/>
    <property type="molecule type" value="Genomic_DNA"/>
</dbReference>
<dbReference type="InterPro" id="IPR036291">
    <property type="entry name" value="NAD(P)-bd_dom_sf"/>
</dbReference>
<dbReference type="OrthoDB" id="10058185at2759"/>
<protein>
    <submittedName>
        <fullName evidence="4">NAD(P)-binding protein</fullName>
    </submittedName>
</protein>
<dbReference type="Gene3D" id="3.40.50.720">
    <property type="entry name" value="NAD(P)-binding Rossmann-like Domain"/>
    <property type="match status" value="1"/>
</dbReference>
<dbReference type="SUPFAM" id="SSF51735">
    <property type="entry name" value="NAD(P)-binding Rossmann-fold domains"/>
    <property type="match status" value="1"/>
</dbReference>
<comment type="similarity">
    <text evidence="2">Belongs to the NAD(P)-dependent epimerase/dehydratase family. Dihydroflavonol-4-reductase subfamily.</text>
</comment>
<proteinExistence type="inferred from homology"/>
<dbReference type="InterPro" id="IPR002225">
    <property type="entry name" value="3Beta_OHSteriod_DH/Estase"/>
</dbReference>
<reference evidence="4 6" key="1">
    <citation type="journal article" date="2019" name="Nat. Ecol. Evol.">
        <title>Megaphylogeny resolves global patterns of mushroom evolution.</title>
        <authorList>
            <person name="Varga T."/>
            <person name="Krizsan K."/>
            <person name="Foldi C."/>
            <person name="Dima B."/>
            <person name="Sanchez-Garcia M."/>
            <person name="Sanchez-Ramirez S."/>
            <person name="Szollosi G.J."/>
            <person name="Szarkandi J.G."/>
            <person name="Papp V."/>
            <person name="Albert L."/>
            <person name="Andreopoulos W."/>
            <person name="Angelini C."/>
            <person name="Antonin V."/>
            <person name="Barry K.W."/>
            <person name="Bougher N.L."/>
            <person name="Buchanan P."/>
            <person name="Buyck B."/>
            <person name="Bense V."/>
            <person name="Catcheside P."/>
            <person name="Chovatia M."/>
            <person name="Cooper J."/>
            <person name="Damon W."/>
            <person name="Desjardin D."/>
            <person name="Finy P."/>
            <person name="Geml J."/>
            <person name="Haridas S."/>
            <person name="Hughes K."/>
            <person name="Justo A."/>
            <person name="Karasinski D."/>
            <person name="Kautmanova I."/>
            <person name="Kiss B."/>
            <person name="Kocsube S."/>
            <person name="Kotiranta H."/>
            <person name="LaButti K.M."/>
            <person name="Lechner B.E."/>
            <person name="Liimatainen K."/>
            <person name="Lipzen A."/>
            <person name="Lukacs Z."/>
            <person name="Mihaltcheva S."/>
            <person name="Morgado L.N."/>
            <person name="Niskanen T."/>
            <person name="Noordeloos M.E."/>
            <person name="Ohm R.A."/>
            <person name="Ortiz-Santana B."/>
            <person name="Ovrebo C."/>
            <person name="Racz N."/>
            <person name="Riley R."/>
            <person name="Savchenko A."/>
            <person name="Shiryaev A."/>
            <person name="Soop K."/>
            <person name="Spirin V."/>
            <person name="Szebenyi C."/>
            <person name="Tomsovsky M."/>
            <person name="Tulloss R.E."/>
            <person name="Uehling J."/>
            <person name="Grigoriev I.V."/>
            <person name="Vagvolgyi C."/>
            <person name="Papp T."/>
            <person name="Martin F.M."/>
            <person name="Miettinen O."/>
            <person name="Hibbett D.S."/>
            <person name="Nagy L.G."/>
        </authorList>
    </citation>
    <scope>NUCLEOTIDE SEQUENCE [LARGE SCALE GENOMIC DNA]</scope>
    <source>
        <strain evidence="4 6">FP101781</strain>
    </source>
</reference>
<dbReference type="EMBL" id="QPFP01000406">
    <property type="protein sequence ID" value="TEB13958.1"/>
    <property type="molecule type" value="Genomic_DNA"/>
</dbReference>
<accession>A0A4Y7RX56</accession>
<dbReference type="AlphaFoldDB" id="A0A4Y7RX56"/>
<organism evidence="4 6">
    <name type="scientific">Coprinellus micaceus</name>
    <name type="common">Glistening ink-cap mushroom</name>
    <name type="synonym">Coprinus micaceus</name>
    <dbReference type="NCBI Taxonomy" id="71717"/>
    <lineage>
        <taxon>Eukaryota</taxon>
        <taxon>Fungi</taxon>
        <taxon>Dikarya</taxon>
        <taxon>Basidiomycota</taxon>
        <taxon>Agaricomycotina</taxon>
        <taxon>Agaricomycetes</taxon>
        <taxon>Agaricomycetidae</taxon>
        <taxon>Agaricales</taxon>
        <taxon>Agaricineae</taxon>
        <taxon>Psathyrellaceae</taxon>
        <taxon>Coprinellus</taxon>
    </lineage>
</organism>
<comment type="caution">
    <text evidence="4">The sequence shown here is derived from an EMBL/GenBank/DDBJ whole genome shotgun (WGS) entry which is preliminary data.</text>
</comment>
<dbReference type="InterPro" id="IPR050425">
    <property type="entry name" value="NAD(P)_dehydrat-like"/>
</dbReference>
<sequence>MAIAIALLGAVILFVLYIRHNDRRLRKIPARIESLSKRTTPEFIRADAMQYFGQPQKDIKGQLPERTGRRYIVVGGGGFLGGWIVQQLLERGESAENIRVLDVAPTPANFVVADAINQGLQYLTTDVSSRESVDRAFRHPWMDINSRITVFHTAANIRFYELHPVFLSRSARVNVDGVRNVLEAAKTAGVDVFVFTSSGSVAVKSTRFLLWPWEEEPQHFVQVINDDTPLPSSHWEHFSNYAVSKRGGERLVMEADRAEVEGGQRMRTGCIRPGNGVFGPRGDMLCGAYLLRKSNPSWIQNTMHSFSYVENCALAHLLYERRLIDLQAQNGDGQLPDIGGRSFVIADPGPTPTYGDAYTILETLTDGDCHFQELSPTAMFLLCKVIAFYYVNQQRLSSFLSTSSSPLVSSLLRPIIDRLLPPLQGDIINLQPPLFYLTSVHLIFDDSRARLSPENGGLGFEGVWTTCEGLYKTWHEYHTGLSGKINARSAKAGVSFSFWKKKSTPKVAASAAMSMVREGIGIPVTPVPEDPA</sequence>
<dbReference type="Proteomes" id="UP000298030">
    <property type="component" value="Unassembled WGS sequence"/>
</dbReference>
<evidence type="ECO:0000313" key="6">
    <source>
        <dbReference type="Proteomes" id="UP000298030"/>
    </source>
</evidence>
<feature type="domain" description="3-beta hydroxysteroid dehydrogenase/isomerase" evidence="3">
    <location>
        <begin position="72"/>
        <end position="356"/>
    </location>
</feature>
<dbReference type="PANTHER" id="PTHR10366:SF447">
    <property type="entry name" value="HYDROXYSTEROID DEHYDROGENASE_ISOMERASE FAMILY PROTEIN, PUTATIVE (AFU_ORTHOLOGUE AFUA_1G06450)-RELATED"/>
    <property type="match status" value="1"/>
</dbReference>
<dbReference type="GO" id="GO:0006696">
    <property type="term" value="P:ergosterol biosynthetic process"/>
    <property type="evidence" value="ECO:0007669"/>
    <property type="project" value="TreeGrafter"/>
</dbReference>
<evidence type="ECO:0000259" key="3">
    <source>
        <dbReference type="Pfam" id="PF01073"/>
    </source>
</evidence>
<name>A0A4Y7RX56_COPMI</name>
<evidence type="ECO:0000256" key="1">
    <source>
        <dbReference type="ARBA" id="ARBA00023002"/>
    </source>
</evidence>
<evidence type="ECO:0000256" key="2">
    <source>
        <dbReference type="ARBA" id="ARBA00023445"/>
    </source>
</evidence>
<evidence type="ECO:0000313" key="4">
    <source>
        <dbReference type="EMBL" id="TEB13588.1"/>
    </source>
</evidence>
<dbReference type="STRING" id="71717.A0A4Y7RX56"/>
<gene>
    <name evidence="4" type="ORF">FA13DRAFT_1652229</name>
    <name evidence="5" type="ORF">FA13DRAFT_1721688</name>
</gene>
<dbReference type="Pfam" id="PF01073">
    <property type="entry name" value="3Beta_HSD"/>
    <property type="match status" value="1"/>
</dbReference>
<keyword evidence="6" id="KW-1185">Reference proteome</keyword>